<dbReference type="OrthoDB" id="2386367at2759"/>
<dbReference type="PANTHER" id="PTHR32046:SF11">
    <property type="entry name" value="IMMUNE-ASSOCIATED NUCLEOTIDE-BINDING PROTEIN 10-LIKE"/>
    <property type="match status" value="1"/>
</dbReference>
<proteinExistence type="predicted"/>
<feature type="region of interest" description="Disordered" evidence="1">
    <location>
        <begin position="230"/>
        <end position="252"/>
    </location>
</feature>
<feature type="compositionally biased region" description="Acidic residues" evidence="1">
    <location>
        <begin position="232"/>
        <end position="245"/>
    </location>
</feature>
<evidence type="ECO:0000313" key="3">
    <source>
        <dbReference type="Proteomes" id="UP000677054"/>
    </source>
</evidence>
<dbReference type="SUPFAM" id="SSF52540">
    <property type="entry name" value="P-loop containing nucleoside triphosphate hydrolases"/>
    <property type="match status" value="1"/>
</dbReference>
<dbReference type="InterPro" id="IPR027417">
    <property type="entry name" value="P-loop_NTPase"/>
</dbReference>
<dbReference type="EMBL" id="LR901017">
    <property type="protein sequence ID" value="CAD7247571.1"/>
    <property type="molecule type" value="Genomic_DNA"/>
</dbReference>
<dbReference type="PANTHER" id="PTHR32046">
    <property type="entry name" value="G DOMAIN-CONTAINING PROTEIN"/>
    <property type="match status" value="1"/>
</dbReference>
<keyword evidence="3" id="KW-1185">Reference proteome</keyword>
<reference evidence="2" key="1">
    <citation type="submission" date="2020-11" db="EMBL/GenBank/DDBJ databases">
        <authorList>
            <person name="Tran Van P."/>
        </authorList>
    </citation>
    <scope>NUCLEOTIDE SEQUENCE</scope>
</reference>
<dbReference type="EMBL" id="CAJPEV010001500">
    <property type="protein sequence ID" value="CAG0892985.1"/>
    <property type="molecule type" value="Genomic_DNA"/>
</dbReference>
<evidence type="ECO:0000256" key="1">
    <source>
        <dbReference type="SAM" id="MobiDB-lite"/>
    </source>
</evidence>
<name>A0A7R9A4Q0_9CRUS</name>
<gene>
    <name evidence="2" type="ORF">DSTB1V02_LOCUS7401</name>
</gene>
<accession>A0A7R9A4Q0</accession>
<feature type="compositionally biased region" description="Basic and acidic residues" evidence="1">
    <location>
        <begin position="285"/>
        <end position="311"/>
    </location>
</feature>
<organism evidence="2">
    <name type="scientific">Darwinula stevensoni</name>
    <dbReference type="NCBI Taxonomy" id="69355"/>
    <lineage>
        <taxon>Eukaryota</taxon>
        <taxon>Metazoa</taxon>
        <taxon>Ecdysozoa</taxon>
        <taxon>Arthropoda</taxon>
        <taxon>Crustacea</taxon>
        <taxon>Oligostraca</taxon>
        <taxon>Ostracoda</taxon>
        <taxon>Podocopa</taxon>
        <taxon>Podocopida</taxon>
        <taxon>Darwinulocopina</taxon>
        <taxon>Darwinuloidea</taxon>
        <taxon>Darwinulidae</taxon>
        <taxon>Darwinula</taxon>
    </lineage>
</organism>
<protein>
    <recommendedName>
        <fullName evidence="4">AIG1-type G domain-containing protein</fullName>
    </recommendedName>
</protein>
<sequence>MMTETQEKGLRERLIKESDEIPNEDPRTYLLPFHPVGNGQYRLGACEQPERSLNVLLLGLTGSGKSMLMEVMANYGLGMTFQEPYRFRVKKDDGPTSIITSHTFFTRDKKRFPRPVTLIDTRGYLKLTPKEDQNLTEEIRAFLHFNHPLGVHAVVYVLPSSQARLTAEQKMAIQSMVQVLGEKIQGLNDISYLFCTFADGKNLPVLESVKEAGLNFKKHFAANSSAYFAKEDNDESSSDDDEEEKEIEKTTSINGKLWDITTESISEFLEDIQKNKPIPVQPSRFKGEKKEERKEGMEPRWHPRDSREERVSLINGHENTLEQLRGRNFGRRGGSPSRPQMGGPIGCRNLKGVMPKRRYELGVFCRQTGLKDVEWLREKLPPFLKKYEELILSIVTFPRRKVEHLMRYLGGNFIRIRRWVPFQATQSESKAYILSSTERKKR</sequence>
<dbReference type="Gene3D" id="3.40.50.300">
    <property type="entry name" value="P-loop containing nucleotide triphosphate hydrolases"/>
    <property type="match status" value="1"/>
</dbReference>
<dbReference type="Proteomes" id="UP000677054">
    <property type="component" value="Unassembled WGS sequence"/>
</dbReference>
<dbReference type="AlphaFoldDB" id="A0A7R9A4Q0"/>
<evidence type="ECO:0000313" key="2">
    <source>
        <dbReference type="EMBL" id="CAD7247571.1"/>
    </source>
</evidence>
<feature type="region of interest" description="Disordered" evidence="1">
    <location>
        <begin position="276"/>
        <end position="345"/>
    </location>
</feature>
<evidence type="ECO:0008006" key="4">
    <source>
        <dbReference type="Google" id="ProtNLM"/>
    </source>
</evidence>
<feature type="region of interest" description="Disordered" evidence="1">
    <location>
        <begin position="1"/>
        <end position="21"/>
    </location>
</feature>